<dbReference type="Proteomes" id="UP000746612">
    <property type="component" value="Unassembled WGS sequence"/>
</dbReference>
<protein>
    <submittedName>
        <fullName evidence="1">Uncharacterized protein</fullName>
    </submittedName>
</protein>
<evidence type="ECO:0000313" key="2">
    <source>
        <dbReference type="Proteomes" id="UP000746612"/>
    </source>
</evidence>
<accession>A0A9N8RFH7</accession>
<dbReference type="AlphaFoldDB" id="A0A9N8RFH7"/>
<name>A0A9N8RFH7_GIBZA</name>
<reference evidence="1" key="1">
    <citation type="submission" date="2021-03" db="EMBL/GenBank/DDBJ databases">
        <authorList>
            <person name="Alouane T."/>
            <person name="Langin T."/>
            <person name="Bonhomme L."/>
        </authorList>
    </citation>
    <scope>NUCLEOTIDE SEQUENCE</scope>
    <source>
        <strain evidence="1">MDC_Fg202</strain>
    </source>
</reference>
<dbReference type="EMBL" id="CAJPIJ010000146">
    <property type="protein sequence ID" value="CAG1989260.1"/>
    <property type="molecule type" value="Genomic_DNA"/>
</dbReference>
<evidence type="ECO:0000313" key="1">
    <source>
        <dbReference type="EMBL" id="CAG1989260.1"/>
    </source>
</evidence>
<proteinExistence type="predicted"/>
<comment type="caution">
    <text evidence="1">The sequence shown here is derived from an EMBL/GenBank/DDBJ whole genome shotgun (WGS) entry which is preliminary data.</text>
</comment>
<organism evidence="1 2">
    <name type="scientific">Gibberella zeae</name>
    <name type="common">Wheat head blight fungus</name>
    <name type="synonym">Fusarium graminearum</name>
    <dbReference type="NCBI Taxonomy" id="5518"/>
    <lineage>
        <taxon>Eukaryota</taxon>
        <taxon>Fungi</taxon>
        <taxon>Dikarya</taxon>
        <taxon>Ascomycota</taxon>
        <taxon>Pezizomycotina</taxon>
        <taxon>Sordariomycetes</taxon>
        <taxon>Hypocreomycetidae</taxon>
        <taxon>Hypocreales</taxon>
        <taxon>Nectriaceae</taxon>
        <taxon>Fusarium</taxon>
    </lineage>
</organism>
<sequence>MAEQSLGRGAEKDLWEESLFNIWSDLSIDYVQKVGCAAEGSQGRLPIRTRRYTVDTVGSLGCQIPIATLVKHACFVGIADCYKDNSCVVSKLQSTSDVCRCEEVGVSINNVSMSG</sequence>
<gene>
    <name evidence="1" type="ORF">MDCFG202_LOCUS307063</name>
</gene>